<protein>
    <recommendedName>
        <fullName evidence="3">Rhodanese domain-containing protein</fullName>
    </recommendedName>
</protein>
<dbReference type="OrthoDB" id="270167at2759"/>
<keyword evidence="2" id="KW-0677">Repeat</keyword>
<dbReference type="PROSITE" id="PS50206">
    <property type="entry name" value="RHODANESE_3"/>
    <property type="match status" value="2"/>
</dbReference>
<dbReference type="CDD" id="cd01449">
    <property type="entry name" value="TST_Repeat_2"/>
    <property type="match status" value="1"/>
</dbReference>
<keyword evidence="5" id="KW-1185">Reference proteome</keyword>
<gene>
    <name evidence="4" type="ORF">OFUS_LOCUS9245</name>
</gene>
<dbReference type="SUPFAM" id="SSF52821">
    <property type="entry name" value="Rhodanese/Cell cycle control phosphatase"/>
    <property type="match status" value="2"/>
</dbReference>
<dbReference type="InterPro" id="IPR036873">
    <property type="entry name" value="Rhodanese-like_dom_sf"/>
</dbReference>
<dbReference type="Pfam" id="PF00581">
    <property type="entry name" value="Rhodanese"/>
    <property type="match status" value="2"/>
</dbReference>
<dbReference type="SMART" id="SM00450">
    <property type="entry name" value="RHOD"/>
    <property type="match status" value="2"/>
</dbReference>
<feature type="domain" description="Rhodanese" evidence="3">
    <location>
        <begin position="173"/>
        <end position="278"/>
    </location>
</feature>
<accession>A0A8S4NNQ1</accession>
<dbReference type="AlphaFoldDB" id="A0A8S4NNQ1"/>
<dbReference type="Gene3D" id="3.40.250.10">
    <property type="entry name" value="Rhodanese-like domain"/>
    <property type="match status" value="2"/>
</dbReference>
<reference evidence="4" key="1">
    <citation type="submission" date="2022-03" db="EMBL/GenBank/DDBJ databases">
        <authorList>
            <person name="Martin C."/>
        </authorList>
    </citation>
    <scope>NUCLEOTIDE SEQUENCE</scope>
</reference>
<dbReference type="InterPro" id="IPR045078">
    <property type="entry name" value="TST/MPST-like"/>
</dbReference>
<name>A0A8S4NNQ1_OWEFU</name>
<dbReference type="InterPro" id="IPR001307">
    <property type="entry name" value="Thiosulphate_STrfase_CS"/>
</dbReference>
<evidence type="ECO:0000313" key="4">
    <source>
        <dbReference type="EMBL" id="CAH1782838.1"/>
    </source>
</evidence>
<evidence type="ECO:0000256" key="1">
    <source>
        <dbReference type="ARBA" id="ARBA00022679"/>
    </source>
</evidence>
<dbReference type="CDD" id="cd01448">
    <property type="entry name" value="TST_Repeat_1"/>
    <property type="match status" value="1"/>
</dbReference>
<dbReference type="Proteomes" id="UP000749559">
    <property type="component" value="Unassembled WGS sequence"/>
</dbReference>
<organism evidence="4 5">
    <name type="scientific">Owenia fusiformis</name>
    <name type="common">Polychaete worm</name>
    <dbReference type="NCBI Taxonomy" id="6347"/>
    <lineage>
        <taxon>Eukaryota</taxon>
        <taxon>Metazoa</taxon>
        <taxon>Spiralia</taxon>
        <taxon>Lophotrochozoa</taxon>
        <taxon>Annelida</taxon>
        <taxon>Polychaeta</taxon>
        <taxon>Sedentaria</taxon>
        <taxon>Canalipalpata</taxon>
        <taxon>Sabellida</taxon>
        <taxon>Oweniida</taxon>
        <taxon>Oweniidae</taxon>
        <taxon>Owenia</taxon>
    </lineage>
</organism>
<dbReference type="GO" id="GO:0004792">
    <property type="term" value="F:thiosulfate-cyanide sulfurtransferase activity"/>
    <property type="evidence" value="ECO:0007669"/>
    <property type="project" value="InterPro"/>
</dbReference>
<sequence>MASGFPGDKVSTTWLKKQLDENNTNNIRVLDVSWSMEKDCRTDYDLKHIPGAQYFEIMHNVENNEFFPWNFPSAAVFETYVQSLGISAENHVVVYATCMPPGLNGYFVAGRAWLLFKRFGHTKVSILDGGFEKWIQDGFPTSSEVPTFDKGNFRSEVNPDIYKTYEQLTENLNQGVVQVIDSRPPEKYIINDEAKTGHIRDAINIPFSLLMDDDTQTLKSQEKLKTLFEEKGVDLKKPIVTMCNSGMSSCTMAFAAQLLGADSALYHGGWNEYRRKTNNS</sequence>
<feature type="domain" description="Rhodanese" evidence="3">
    <location>
        <begin position="23"/>
        <end position="143"/>
    </location>
</feature>
<keyword evidence="1" id="KW-0808">Transferase</keyword>
<evidence type="ECO:0000313" key="5">
    <source>
        <dbReference type="Proteomes" id="UP000749559"/>
    </source>
</evidence>
<dbReference type="PROSITE" id="PS00380">
    <property type="entry name" value="RHODANESE_1"/>
    <property type="match status" value="1"/>
</dbReference>
<dbReference type="InterPro" id="IPR001763">
    <property type="entry name" value="Rhodanese-like_dom"/>
</dbReference>
<dbReference type="PANTHER" id="PTHR11364">
    <property type="entry name" value="THIOSULFATE SULFERTANSFERASE"/>
    <property type="match status" value="1"/>
</dbReference>
<comment type="caution">
    <text evidence="4">The sequence shown here is derived from an EMBL/GenBank/DDBJ whole genome shotgun (WGS) entry which is preliminary data.</text>
</comment>
<dbReference type="PANTHER" id="PTHR11364:SF27">
    <property type="entry name" value="SULFURTRANSFERASE"/>
    <property type="match status" value="1"/>
</dbReference>
<evidence type="ECO:0000256" key="2">
    <source>
        <dbReference type="ARBA" id="ARBA00022737"/>
    </source>
</evidence>
<dbReference type="GO" id="GO:0005739">
    <property type="term" value="C:mitochondrion"/>
    <property type="evidence" value="ECO:0007669"/>
    <property type="project" value="TreeGrafter"/>
</dbReference>
<evidence type="ECO:0000259" key="3">
    <source>
        <dbReference type="PROSITE" id="PS50206"/>
    </source>
</evidence>
<dbReference type="EMBL" id="CAIIXF020000005">
    <property type="protein sequence ID" value="CAH1782838.1"/>
    <property type="molecule type" value="Genomic_DNA"/>
</dbReference>
<proteinExistence type="predicted"/>